<sequence>MKDLASRQADRVIRKAENALACGVLFDASRGGIGVAKKPGRASNLDADGINAATAVIIARVVEALGAAPLPVDQEGFRLPLAPKVKLSGI</sequence>
<accession>A0A147I1M3</accession>
<reference evidence="1 2" key="1">
    <citation type="journal article" date="2016" name="Front. Microbiol.">
        <title>Genomic Resource of Rice Seed Associated Bacteria.</title>
        <authorList>
            <person name="Midha S."/>
            <person name="Bansal K."/>
            <person name="Sharma S."/>
            <person name="Kumar N."/>
            <person name="Patil P.P."/>
            <person name="Chaudhry V."/>
            <person name="Patil P.B."/>
        </authorList>
    </citation>
    <scope>NUCLEOTIDE SEQUENCE [LARGE SCALE GENOMIC DNA]</scope>
    <source>
        <strain evidence="1 2">NS334</strain>
    </source>
</reference>
<proteinExistence type="predicted"/>
<evidence type="ECO:0000313" key="2">
    <source>
        <dbReference type="Proteomes" id="UP000074310"/>
    </source>
</evidence>
<dbReference type="Proteomes" id="UP000074310">
    <property type="component" value="Unassembled WGS sequence"/>
</dbReference>
<comment type="caution">
    <text evidence="1">The sequence shown here is derived from an EMBL/GenBank/DDBJ whole genome shotgun (WGS) entry which is preliminary data.</text>
</comment>
<dbReference type="EMBL" id="LDTB01000039">
    <property type="protein sequence ID" value="KTT71473.1"/>
    <property type="molecule type" value="Genomic_DNA"/>
</dbReference>
<evidence type="ECO:0000313" key="1">
    <source>
        <dbReference type="EMBL" id="KTT71473.1"/>
    </source>
</evidence>
<organism evidence="1 2">
    <name type="scientific">Sphingomonas endophytica</name>
    <dbReference type="NCBI Taxonomy" id="869719"/>
    <lineage>
        <taxon>Bacteria</taxon>
        <taxon>Pseudomonadati</taxon>
        <taxon>Pseudomonadota</taxon>
        <taxon>Alphaproteobacteria</taxon>
        <taxon>Sphingomonadales</taxon>
        <taxon>Sphingomonadaceae</taxon>
        <taxon>Sphingomonas</taxon>
    </lineage>
</organism>
<name>A0A147I1M3_9SPHN</name>
<dbReference type="RefSeq" id="WP_058755886.1">
    <property type="nucleotide sequence ID" value="NZ_LDTB01000039.1"/>
</dbReference>
<gene>
    <name evidence="1" type="ORF">NS334_10330</name>
</gene>
<dbReference type="PATRIC" id="fig|869719.3.peg.1937"/>
<keyword evidence="2" id="KW-1185">Reference proteome</keyword>
<protein>
    <submittedName>
        <fullName evidence="1">Uncharacterized protein</fullName>
    </submittedName>
</protein>
<dbReference type="AlphaFoldDB" id="A0A147I1M3"/>